<proteinExistence type="predicted"/>
<sequence>MDSIYLIVNKQTGEIKERVISLKKAFELANGNLIIWEV</sequence>
<reference evidence="1 2" key="1">
    <citation type="journal article" date="2017" name="BMC Genomics">
        <title>Comparative and functional genomics of the Lactococcus lactis taxon; insights into evolution and niche adaptation.</title>
        <authorList>
            <person name="Kelleher P."/>
            <person name="Bottacini F."/>
            <person name="Mahony J."/>
            <person name="Kilcawley K.N."/>
            <person name="van Sinderen D."/>
        </authorList>
    </citation>
    <scope>NUCLEOTIDE SEQUENCE [LARGE SCALE GENOMIC DNA]</scope>
    <source>
        <strain evidence="1 2">UC06</strain>
    </source>
</reference>
<protein>
    <submittedName>
        <fullName evidence="1">Prophage protein</fullName>
    </submittedName>
</protein>
<evidence type="ECO:0000313" key="1">
    <source>
        <dbReference type="EMBL" id="ARE20469.1"/>
    </source>
</evidence>
<dbReference type="Proteomes" id="UP000192095">
    <property type="component" value="Chromosome"/>
</dbReference>
<name>A0A0V8BYK5_LACLL</name>
<dbReference type="AlphaFoldDB" id="A0A0V8BYK5"/>
<dbReference type="EMBL" id="CP015902">
    <property type="protein sequence ID" value="ARE20469.1"/>
    <property type="molecule type" value="Genomic_DNA"/>
</dbReference>
<evidence type="ECO:0000313" key="2">
    <source>
        <dbReference type="Proteomes" id="UP000192095"/>
    </source>
</evidence>
<gene>
    <name evidence="1" type="ORF">LLUC06_0922</name>
</gene>
<organism evidence="1 2">
    <name type="scientific">Lactococcus lactis subsp. lactis</name>
    <name type="common">Streptococcus lactis</name>
    <dbReference type="NCBI Taxonomy" id="1360"/>
    <lineage>
        <taxon>Bacteria</taxon>
        <taxon>Bacillati</taxon>
        <taxon>Bacillota</taxon>
        <taxon>Bacilli</taxon>
        <taxon>Lactobacillales</taxon>
        <taxon>Streptococcaceae</taxon>
        <taxon>Lactococcus</taxon>
    </lineage>
</organism>
<accession>A0A0V8BYK5</accession>